<keyword evidence="3" id="KW-1185">Reference proteome</keyword>
<keyword evidence="1" id="KW-0472">Membrane</keyword>
<name>A0A0W0GHU0_9CHLR</name>
<proteinExistence type="predicted"/>
<dbReference type="RefSeq" id="WP_133240211.1">
    <property type="nucleotide sequence ID" value="NZ_KQ758903.1"/>
</dbReference>
<feature type="transmembrane region" description="Helical" evidence="1">
    <location>
        <begin position="43"/>
        <end position="64"/>
    </location>
</feature>
<evidence type="ECO:0000313" key="2">
    <source>
        <dbReference type="EMBL" id="KTB48128.1"/>
    </source>
</evidence>
<keyword evidence="1" id="KW-0812">Transmembrane</keyword>
<evidence type="ECO:0000256" key="1">
    <source>
        <dbReference type="SAM" id="Phobius"/>
    </source>
</evidence>
<evidence type="ECO:0000313" key="3">
    <source>
        <dbReference type="Proteomes" id="UP000053947"/>
    </source>
</evidence>
<comment type="caution">
    <text evidence="2">The sequence shown here is derived from an EMBL/GenBank/DDBJ whole genome shotgun (WGS) entry which is preliminary data.</text>
</comment>
<protein>
    <submittedName>
        <fullName evidence="2">Uncharacterized protein</fullName>
    </submittedName>
</protein>
<feature type="transmembrane region" description="Helical" evidence="1">
    <location>
        <begin position="76"/>
        <end position="96"/>
    </location>
</feature>
<gene>
    <name evidence="2" type="ORF">DEALK_09730</name>
</gene>
<organism evidence="2 3">
    <name type="scientific">Dehalogenimonas alkenigignens</name>
    <dbReference type="NCBI Taxonomy" id="1217799"/>
    <lineage>
        <taxon>Bacteria</taxon>
        <taxon>Bacillati</taxon>
        <taxon>Chloroflexota</taxon>
        <taxon>Dehalococcoidia</taxon>
        <taxon>Dehalococcoidales</taxon>
        <taxon>Dehalococcoidaceae</taxon>
        <taxon>Dehalogenimonas</taxon>
    </lineage>
</organism>
<sequence length="134" mass="14436">MARSNSRKRTGLLLMTAGAIALLVYIFLRLSQLYADANGFSGLFYYVLSTSGVTLIITVTLIFIAAKSPDRAKPIYFLLFAIWLALSLISSMINAAGSSAQFISRMLSYALLFGGSVSTYLNSRASNNPSASES</sequence>
<dbReference type="AlphaFoldDB" id="A0A0W0GHU0"/>
<keyword evidence="1" id="KW-1133">Transmembrane helix</keyword>
<dbReference type="Proteomes" id="UP000053947">
    <property type="component" value="Unassembled WGS sequence"/>
</dbReference>
<reference evidence="2 3" key="1">
    <citation type="submission" date="2015-06" db="EMBL/GenBank/DDBJ databases">
        <title>Genome sequence of the organohalide-respiring Dehalogenimonas alkenigignens type strain (IP3-3T).</title>
        <authorList>
            <person name="Key T.A."/>
            <person name="Richmond D.P."/>
            <person name="Bowman K.S."/>
            <person name="Cho Y.-J."/>
            <person name="Chun J."/>
            <person name="da Costa M.S."/>
            <person name="Rainey F.A."/>
            <person name="Moe W.M."/>
        </authorList>
    </citation>
    <scope>NUCLEOTIDE SEQUENCE [LARGE SCALE GENOMIC DNA]</scope>
    <source>
        <strain evidence="2 3">IP3-3</strain>
    </source>
</reference>
<feature type="transmembrane region" description="Helical" evidence="1">
    <location>
        <begin position="12"/>
        <end position="31"/>
    </location>
</feature>
<accession>A0A0W0GHU0</accession>
<dbReference type="EMBL" id="LFDV01000002">
    <property type="protein sequence ID" value="KTB48128.1"/>
    <property type="molecule type" value="Genomic_DNA"/>
</dbReference>